<dbReference type="VEuPathDB" id="FungiDB:PC110_g13935"/>
<comment type="caution">
    <text evidence="1">The sequence shown here is derived from an EMBL/GenBank/DDBJ whole genome shotgun (WGS) entry which is preliminary data.</text>
</comment>
<dbReference type="EMBL" id="RCMK01000535">
    <property type="protein sequence ID" value="KAG2923450.1"/>
    <property type="molecule type" value="Genomic_DNA"/>
</dbReference>
<gene>
    <name evidence="1" type="ORF">PC117_g15742</name>
</gene>
<accession>A0A8T1CKG9</accession>
<evidence type="ECO:0000313" key="2">
    <source>
        <dbReference type="Proteomes" id="UP000736787"/>
    </source>
</evidence>
<dbReference type="InterPro" id="IPR012337">
    <property type="entry name" value="RNaseH-like_sf"/>
</dbReference>
<dbReference type="AlphaFoldDB" id="A0A8T1CKG9"/>
<evidence type="ECO:0000313" key="1">
    <source>
        <dbReference type="EMBL" id="KAG2923450.1"/>
    </source>
</evidence>
<dbReference type="SUPFAM" id="SSF53098">
    <property type="entry name" value="Ribonuclease H-like"/>
    <property type="match status" value="1"/>
</dbReference>
<sequence>MDLAPRPRHATFTPTQETRFYFRPCRDANDEIVSEYFRCRCGTARKQTCRNGYSNLMQHVRREHPDYEVVMLTASTAETDSLLNYVRRSALNVFGWIDWIIKNGLPLHFCKNPAARRYSNLDPICVETLQRAMESLTRSVERYIAAEMPERVGFILDGWSHASEHFVAVFACYEVDGVMKTPLLCMAPLLNDPDEDLSARGHLAGMQPRDYGKQLSDCSFVVGDNCAVNRLLATLMGVPLVGCASHRLNRAVQVDMEQYEDDLACDQALMMLLRTLKQSAKLRLKTSLRPVIRQDTRWSSTFSTVHRYFKLLEHLDPTDDAIVDVLPAPPCNKRLLSLLKDLKKVESVPKALQGASVTLLDVRVWFDGLIAVKPHYARFLGEFFFIIIYGINAQIYELIYLCDTGTRADIVHNPDFESESVRVIGGSPWLTRAEKEALQPFRCVEEEPPSTKKDSSLADSKDEGSFVENLQKRRRLAAVEPRYDLLSCIPPTSKTLLKGSLALPGRRTGKSATVCSLSHWKWCYSCCQSGEYWTAQTVDEATR</sequence>
<reference evidence="1" key="1">
    <citation type="submission" date="2018-10" db="EMBL/GenBank/DDBJ databases">
        <title>Effector identification in a new, highly contiguous assembly of the strawberry crown rot pathogen Phytophthora cactorum.</title>
        <authorList>
            <person name="Armitage A.D."/>
            <person name="Nellist C.F."/>
            <person name="Bates H."/>
            <person name="Vickerstaff R.J."/>
            <person name="Harrison R.J."/>
        </authorList>
    </citation>
    <scope>NUCLEOTIDE SEQUENCE</scope>
    <source>
        <strain evidence="1">4040</strain>
    </source>
</reference>
<dbReference type="PANTHER" id="PTHR40866:SF1">
    <property type="entry name" value="BED-TYPE DOMAIN-CONTAINING PROTEIN"/>
    <property type="match status" value="1"/>
</dbReference>
<protein>
    <submittedName>
        <fullName evidence="1">Uncharacterized protein</fullName>
    </submittedName>
</protein>
<proteinExistence type="predicted"/>
<organism evidence="1 2">
    <name type="scientific">Phytophthora cactorum</name>
    <dbReference type="NCBI Taxonomy" id="29920"/>
    <lineage>
        <taxon>Eukaryota</taxon>
        <taxon>Sar</taxon>
        <taxon>Stramenopiles</taxon>
        <taxon>Oomycota</taxon>
        <taxon>Peronosporomycetes</taxon>
        <taxon>Peronosporales</taxon>
        <taxon>Peronosporaceae</taxon>
        <taxon>Phytophthora</taxon>
    </lineage>
</organism>
<dbReference type="Proteomes" id="UP000736787">
    <property type="component" value="Unassembled WGS sequence"/>
</dbReference>
<name>A0A8T1CKG9_9STRA</name>
<dbReference type="PANTHER" id="PTHR40866">
    <property type="entry name" value="BED-TYPE DOMAIN-CONTAINING PROTEIN"/>
    <property type="match status" value="1"/>
</dbReference>